<dbReference type="Proteomes" id="UP000823749">
    <property type="component" value="Chromosome 6"/>
</dbReference>
<evidence type="ECO:0000313" key="2">
    <source>
        <dbReference type="EMBL" id="KAG5544960.1"/>
    </source>
</evidence>
<dbReference type="AlphaFoldDB" id="A0AAV6JXT3"/>
<feature type="coiled-coil region" evidence="1">
    <location>
        <begin position="79"/>
        <end position="106"/>
    </location>
</feature>
<comment type="caution">
    <text evidence="2">The sequence shown here is derived from an EMBL/GenBank/DDBJ whole genome shotgun (WGS) entry which is preliminary data.</text>
</comment>
<keyword evidence="3" id="KW-1185">Reference proteome</keyword>
<evidence type="ECO:0000313" key="3">
    <source>
        <dbReference type="Proteomes" id="UP000823749"/>
    </source>
</evidence>
<proteinExistence type="predicted"/>
<sequence>MFANAKIEHLHAVGSDHSALLLHLNSVENYGRAPFRFDARWIKEDEVQSVIKTAWDTPIPGSRLFKVCQKIKECRCSILNWKKRKRLNASQRINELKDEIQNIQNSPLPNRERLKELRELLQQEWDNEEFFWKQKSRVNWLQQGDKNTGFFHAAVQRRRAKNRITGIEDQNGVWMNDKGAVKVEIQKYFQGIFESTPVSNMDEVINGLPTKINSAMNLQLIRPVTASEVYEVLKDMYCHDPPFIRNKVQNTVYLIHFQALFFQFPNLHYQINISHNSSSYNPK</sequence>
<reference evidence="2 3" key="1">
    <citation type="submission" date="2020-08" db="EMBL/GenBank/DDBJ databases">
        <title>Plant Genome Project.</title>
        <authorList>
            <person name="Zhang R.-G."/>
        </authorList>
    </citation>
    <scope>NUCLEOTIDE SEQUENCE [LARGE SCALE GENOMIC DNA]</scope>
    <source>
        <strain evidence="2">WSP0</strain>
        <tissue evidence="2">Leaf</tissue>
    </source>
</reference>
<keyword evidence="1" id="KW-0175">Coiled coil</keyword>
<name>A0AAV6JXT3_9ERIC</name>
<evidence type="ECO:0000256" key="1">
    <source>
        <dbReference type="SAM" id="Coils"/>
    </source>
</evidence>
<organism evidence="2 3">
    <name type="scientific">Rhododendron griersonianum</name>
    <dbReference type="NCBI Taxonomy" id="479676"/>
    <lineage>
        <taxon>Eukaryota</taxon>
        <taxon>Viridiplantae</taxon>
        <taxon>Streptophyta</taxon>
        <taxon>Embryophyta</taxon>
        <taxon>Tracheophyta</taxon>
        <taxon>Spermatophyta</taxon>
        <taxon>Magnoliopsida</taxon>
        <taxon>eudicotyledons</taxon>
        <taxon>Gunneridae</taxon>
        <taxon>Pentapetalae</taxon>
        <taxon>asterids</taxon>
        <taxon>Ericales</taxon>
        <taxon>Ericaceae</taxon>
        <taxon>Ericoideae</taxon>
        <taxon>Rhodoreae</taxon>
        <taxon>Rhododendron</taxon>
    </lineage>
</organism>
<protein>
    <submittedName>
        <fullName evidence="2">Uncharacterized protein</fullName>
    </submittedName>
</protein>
<accession>A0AAV6JXT3</accession>
<gene>
    <name evidence="2" type="ORF">RHGRI_017426</name>
</gene>
<dbReference type="EMBL" id="JACTNZ010000006">
    <property type="protein sequence ID" value="KAG5544960.1"/>
    <property type="molecule type" value="Genomic_DNA"/>
</dbReference>